<reference evidence="1" key="1">
    <citation type="submission" date="2022-03" db="EMBL/GenBank/DDBJ databases">
        <title>Complete genome sequence of Caldinitratiruptor microaerophilus.</title>
        <authorList>
            <person name="Mukaiyama R."/>
            <person name="Nishiyama T."/>
            <person name="Ueda K."/>
        </authorList>
    </citation>
    <scope>NUCLEOTIDE SEQUENCE</scope>
    <source>
        <strain evidence="1">JCM 16183</strain>
    </source>
</reference>
<dbReference type="CDD" id="cd04645">
    <property type="entry name" value="LbH_gamma_CA_like"/>
    <property type="match status" value="1"/>
</dbReference>
<dbReference type="RefSeq" id="WP_264841997.1">
    <property type="nucleotide sequence ID" value="NZ_AP025628.1"/>
</dbReference>
<proteinExistence type="predicted"/>
<sequence length="171" mass="18075">MPVRAFRGEAPVIHPSAFVADGAYVIGKVEVGPEASIWFGAVVRGDEDRIRIGARTNIQDGAVLHADPGFPCTIGEGCVVGHRAIVHGCTVGDHCLIGMGAVVMNGVRLGEGCVVAAGAVVPEGKEFPARSLVVGVPARAVRVLSEEEVRRLVHEGARAYEELARAYREER</sequence>
<dbReference type="Proteomes" id="UP001163687">
    <property type="component" value="Chromosome"/>
</dbReference>
<dbReference type="InterPro" id="IPR001451">
    <property type="entry name" value="Hexapep"/>
</dbReference>
<dbReference type="Pfam" id="PF00132">
    <property type="entry name" value="Hexapep"/>
    <property type="match status" value="1"/>
</dbReference>
<evidence type="ECO:0000313" key="1">
    <source>
        <dbReference type="EMBL" id="BDG61342.1"/>
    </source>
</evidence>
<keyword evidence="2" id="KW-1185">Reference proteome</keyword>
<dbReference type="Gene3D" id="2.160.10.10">
    <property type="entry name" value="Hexapeptide repeat proteins"/>
    <property type="match status" value="1"/>
</dbReference>
<dbReference type="EMBL" id="AP025628">
    <property type="protein sequence ID" value="BDG61342.1"/>
    <property type="molecule type" value="Genomic_DNA"/>
</dbReference>
<protein>
    <submittedName>
        <fullName evidence="1">Gamma carbonic anhydrase family protein</fullName>
    </submittedName>
</protein>
<gene>
    <name evidence="1" type="ORF">caldi_24320</name>
</gene>
<accession>A0AA35CLI2</accession>
<dbReference type="PANTHER" id="PTHR13061:SF29">
    <property type="entry name" value="GAMMA CARBONIC ANHYDRASE-LIKE 1, MITOCHONDRIAL-RELATED"/>
    <property type="match status" value="1"/>
</dbReference>
<evidence type="ECO:0000313" key="2">
    <source>
        <dbReference type="Proteomes" id="UP001163687"/>
    </source>
</evidence>
<dbReference type="AlphaFoldDB" id="A0AA35CLI2"/>
<dbReference type="KEGG" id="cmic:caldi_24320"/>
<dbReference type="PANTHER" id="PTHR13061">
    <property type="entry name" value="DYNACTIN SUBUNIT P25"/>
    <property type="match status" value="1"/>
</dbReference>
<dbReference type="InterPro" id="IPR050484">
    <property type="entry name" value="Transf_Hexapept/Carb_Anhydrase"/>
</dbReference>
<organism evidence="1 2">
    <name type="scientific">Caldinitratiruptor microaerophilus</name>
    <dbReference type="NCBI Taxonomy" id="671077"/>
    <lineage>
        <taxon>Bacteria</taxon>
        <taxon>Bacillati</taxon>
        <taxon>Bacillota</taxon>
        <taxon>Clostridia</taxon>
        <taxon>Eubacteriales</taxon>
        <taxon>Symbiobacteriaceae</taxon>
        <taxon>Caldinitratiruptor</taxon>
    </lineage>
</organism>
<dbReference type="InterPro" id="IPR011004">
    <property type="entry name" value="Trimer_LpxA-like_sf"/>
</dbReference>
<dbReference type="InterPro" id="IPR047324">
    <property type="entry name" value="LbH_gamma_CA-like"/>
</dbReference>
<dbReference type="SUPFAM" id="SSF51161">
    <property type="entry name" value="Trimeric LpxA-like enzymes"/>
    <property type="match status" value="1"/>
</dbReference>
<name>A0AA35CLI2_9FIRM</name>